<evidence type="ECO:0000313" key="1">
    <source>
        <dbReference type="EMBL" id="MBP2621621.1"/>
    </source>
</evidence>
<accession>A0ABS5AYW2</accession>
<evidence type="ECO:0000313" key="2">
    <source>
        <dbReference type="Proteomes" id="UP001519349"/>
    </source>
</evidence>
<gene>
    <name evidence="1" type="ORF">DHL47_09900</name>
</gene>
<name>A0ABS5AYW2_9STRE</name>
<protein>
    <submittedName>
        <fullName evidence="1">Uncharacterized protein</fullName>
    </submittedName>
</protein>
<dbReference type="Proteomes" id="UP001519349">
    <property type="component" value="Unassembled WGS sequence"/>
</dbReference>
<keyword evidence="2" id="KW-1185">Reference proteome</keyword>
<sequence>MRRPVFQSAQSTALKLQTELLAGRVGNTEDYSQDKQNLYEPSSPAAPFYFWPQAVSICLLPDLQ</sequence>
<proteinExistence type="predicted"/>
<reference evidence="1 2" key="1">
    <citation type="submission" date="2018-05" db="EMBL/GenBank/DDBJ databases">
        <title>Draft genome sequence of Streptococcus panodentis CCUG 70867T.</title>
        <authorList>
            <person name="Salva-Serra F."/>
            <person name="Mendez V."/>
            <person name="Jaen-Luchoro D."/>
            <person name="Gonzales-Siles L."/>
            <person name="Karlsson R."/>
            <person name="Engstrom-Jakobsson H."/>
            <person name="Busquets A."/>
            <person name="Gomila M."/>
            <person name="Pineiro-Iglesias B."/>
            <person name="Bennasar-Figueras A."/>
            <person name="Seeger M."/>
            <person name="Moore E."/>
        </authorList>
    </citation>
    <scope>NUCLEOTIDE SEQUENCE [LARGE SCALE GENOMIC DNA]</scope>
    <source>
        <strain evidence="1 2">CCUG 70867</strain>
    </source>
</reference>
<organism evidence="1 2">
    <name type="scientific">Streptococcus panodentis</name>
    <dbReference type="NCBI Taxonomy" id="1581472"/>
    <lineage>
        <taxon>Bacteria</taxon>
        <taxon>Bacillati</taxon>
        <taxon>Bacillota</taxon>
        <taxon>Bacilli</taxon>
        <taxon>Lactobacillales</taxon>
        <taxon>Streptococcaceae</taxon>
        <taxon>Streptococcus</taxon>
    </lineage>
</organism>
<comment type="caution">
    <text evidence="1">The sequence shown here is derived from an EMBL/GenBank/DDBJ whole genome shotgun (WGS) entry which is preliminary data.</text>
</comment>
<dbReference type="EMBL" id="QFAY01000021">
    <property type="protein sequence ID" value="MBP2621621.1"/>
    <property type="molecule type" value="Genomic_DNA"/>
</dbReference>